<organism evidence="1 2">
    <name type="scientific">Lindgomyces ingoldianus</name>
    <dbReference type="NCBI Taxonomy" id="673940"/>
    <lineage>
        <taxon>Eukaryota</taxon>
        <taxon>Fungi</taxon>
        <taxon>Dikarya</taxon>
        <taxon>Ascomycota</taxon>
        <taxon>Pezizomycotina</taxon>
        <taxon>Dothideomycetes</taxon>
        <taxon>Pleosporomycetidae</taxon>
        <taxon>Pleosporales</taxon>
        <taxon>Lindgomycetaceae</taxon>
        <taxon>Lindgomyces</taxon>
    </lineage>
</organism>
<accession>A0ACB6R4S6</accession>
<dbReference type="Proteomes" id="UP000799755">
    <property type="component" value="Unassembled WGS sequence"/>
</dbReference>
<evidence type="ECO:0000313" key="1">
    <source>
        <dbReference type="EMBL" id="KAF2473785.1"/>
    </source>
</evidence>
<reference evidence="1" key="1">
    <citation type="journal article" date="2020" name="Stud. Mycol.">
        <title>101 Dothideomycetes genomes: a test case for predicting lifestyles and emergence of pathogens.</title>
        <authorList>
            <person name="Haridas S."/>
            <person name="Albert R."/>
            <person name="Binder M."/>
            <person name="Bloem J."/>
            <person name="Labutti K."/>
            <person name="Salamov A."/>
            <person name="Andreopoulos B."/>
            <person name="Baker S."/>
            <person name="Barry K."/>
            <person name="Bills G."/>
            <person name="Bluhm B."/>
            <person name="Cannon C."/>
            <person name="Castanera R."/>
            <person name="Culley D."/>
            <person name="Daum C."/>
            <person name="Ezra D."/>
            <person name="Gonzalez J."/>
            <person name="Henrissat B."/>
            <person name="Kuo A."/>
            <person name="Liang C."/>
            <person name="Lipzen A."/>
            <person name="Lutzoni F."/>
            <person name="Magnuson J."/>
            <person name="Mondo S."/>
            <person name="Nolan M."/>
            <person name="Ohm R."/>
            <person name="Pangilinan J."/>
            <person name="Park H.-J."/>
            <person name="Ramirez L."/>
            <person name="Alfaro M."/>
            <person name="Sun H."/>
            <person name="Tritt A."/>
            <person name="Yoshinaga Y."/>
            <person name="Zwiers L.-H."/>
            <person name="Turgeon B."/>
            <person name="Goodwin S."/>
            <person name="Spatafora J."/>
            <person name="Crous P."/>
            <person name="Grigoriev I."/>
        </authorList>
    </citation>
    <scope>NUCLEOTIDE SEQUENCE</scope>
    <source>
        <strain evidence="1">ATCC 200398</strain>
    </source>
</reference>
<evidence type="ECO:0000313" key="2">
    <source>
        <dbReference type="Proteomes" id="UP000799755"/>
    </source>
</evidence>
<sequence length="230" mass="25397">MCQMLVQIYTCEHQKPVCITPCPHALATYPNPFLGNPSESLPLNPQISSTTPLPVRQTMARWSIASISSYAPTMSSSSSQEAASPPPYASASNIPLCNSTADTLGHAHTPEIAPQANFCNYFFIRKAPKSRYPCIRCYLCPEHDKLRERWMKAYCITHPMTRPEDLEILSGVAVVAEQAGLVNVMREMDGMAIRRVSIMRNGEVVTRGIVEREQGHSGLRGGEGVDEEEC</sequence>
<dbReference type="EMBL" id="MU003499">
    <property type="protein sequence ID" value="KAF2473785.1"/>
    <property type="molecule type" value="Genomic_DNA"/>
</dbReference>
<name>A0ACB6R4S6_9PLEO</name>
<proteinExistence type="predicted"/>
<comment type="caution">
    <text evidence="1">The sequence shown here is derived from an EMBL/GenBank/DDBJ whole genome shotgun (WGS) entry which is preliminary data.</text>
</comment>
<keyword evidence="2" id="KW-1185">Reference proteome</keyword>
<protein>
    <submittedName>
        <fullName evidence="1">Uncharacterized protein</fullName>
    </submittedName>
</protein>
<gene>
    <name evidence="1" type="ORF">BDR25DRAFT_311974</name>
</gene>